<dbReference type="EMBL" id="UINC01208594">
    <property type="protein sequence ID" value="SVE31204.1"/>
    <property type="molecule type" value="Genomic_DNA"/>
</dbReference>
<dbReference type="CDD" id="cd05398">
    <property type="entry name" value="NT_ClassII-CCAase"/>
    <property type="match status" value="1"/>
</dbReference>
<gene>
    <name evidence="11" type="ORF">METZ01_LOCUS484058</name>
</gene>
<keyword evidence="7" id="KW-0547">Nucleotide-binding</keyword>
<dbReference type="GO" id="GO:0000166">
    <property type="term" value="F:nucleotide binding"/>
    <property type="evidence" value="ECO:0007669"/>
    <property type="project" value="UniProtKB-KW"/>
</dbReference>
<feature type="domain" description="Poly A polymerase head" evidence="10">
    <location>
        <begin position="32"/>
        <end position="158"/>
    </location>
</feature>
<name>A0A383CGE6_9ZZZZ</name>
<dbReference type="PANTHER" id="PTHR47788">
    <property type="entry name" value="POLYA POLYMERASE"/>
    <property type="match status" value="1"/>
</dbReference>
<evidence type="ECO:0000256" key="4">
    <source>
        <dbReference type="ARBA" id="ARBA00022694"/>
    </source>
</evidence>
<reference evidence="11" key="1">
    <citation type="submission" date="2018-05" db="EMBL/GenBank/DDBJ databases">
        <authorList>
            <person name="Lanie J.A."/>
            <person name="Ng W.-L."/>
            <person name="Kazmierczak K.M."/>
            <person name="Andrzejewski T.M."/>
            <person name="Davidsen T.M."/>
            <person name="Wayne K.J."/>
            <person name="Tettelin H."/>
            <person name="Glass J.I."/>
            <person name="Rusch D."/>
            <person name="Podicherti R."/>
            <person name="Tsui H.-C.T."/>
            <person name="Winkler M.E."/>
        </authorList>
    </citation>
    <scope>NUCLEOTIDE SEQUENCE</scope>
</reference>
<keyword evidence="6" id="KW-0479">Metal-binding</keyword>
<evidence type="ECO:0000256" key="3">
    <source>
        <dbReference type="ARBA" id="ARBA00022679"/>
    </source>
</evidence>
<evidence type="ECO:0000256" key="8">
    <source>
        <dbReference type="ARBA" id="ARBA00022842"/>
    </source>
</evidence>
<comment type="cofactor">
    <cofactor evidence="1">
        <name>Mg(2+)</name>
        <dbReference type="ChEBI" id="CHEBI:18420"/>
    </cofactor>
</comment>
<evidence type="ECO:0000256" key="1">
    <source>
        <dbReference type="ARBA" id="ARBA00001946"/>
    </source>
</evidence>
<dbReference type="GO" id="GO:0008033">
    <property type="term" value="P:tRNA processing"/>
    <property type="evidence" value="ECO:0007669"/>
    <property type="project" value="UniProtKB-KW"/>
</dbReference>
<keyword evidence="9" id="KW-0694">RNA-binding</keyword>
<evidence type="ECO:0000259" key="10">
    <source>
        <dbReference type="Pfam" id="PF01743"/>
    </source>
</evidence>
<dbReference type="InterPro" id="IPR002646">
    <property type="entry name" value="PolA_pol_head_dom"/>
</dbReference>
<evidence type="ECO:0000256" key="5">
    <source>
        <dbReference type="ARBA" id="ARBA00022695"/>
    </source>
</evidence>
<dbReference type="GO" id="GO:0016779">
    <property type="term" value="F:nucleotidyltransferase activity"/>
    <property type="evidence" value="ECO:0007669"/>
    <property type="project" value="UniProtKB-KW"/>
</dbReference>
<evidence type="ECO:0000256" key="9">
    <source>
        <dbReference type="ARBA" id="ARBA00022884"/>
    </source>
</evidence>
<evidence type="ECO:0000256" key="2">
    <source>
        <dbReference type="ARBA" id="ARBA00022555"/>
    </source>
</evidence>
<protein>
    <recommendedName>
        <fullName evidence="10">Poly A polymerase head domain-containing protein</fullName>
    </recommendedName>
</protein>
<proteinExistence type="predicted"/>
<feature type="non-terminal residue" evidence="11">
    <location>
        <position position="163"/>
    </location>
</feature>
<accession>A0A383CGE6</accession>
<dbReference type="InterPro" id="IPR052390">
    <property type="entry name" value="tRNA_nt/polyA_polymerase"/>
</dbReference>
<evidence type="ECO:0000256" key="6">
    <source>
        <dbReference type="ARBA" id="ARBA00022723"/>
    </source>
</evidence>
<evidence type="ECO:0000256" key="7">
    <source>
        <dbReference type="ARBA" id="ARBA00022741"/>
    </source>
</evidence>
<dbReference type="InterPro" id="IPR043519">
    <property type="entry name" value="NT_sf"/>
</dbReference>
<dbReference type="GO" id="GO:0046872">
    <property type="term" value="F:metal ion binding"/>
    <property type="evidence" value="ECO:0007669"/>
    <property type="project" value="UniProtKB-KW"/>
</dbReference>
<dbReference type="AlphaFoldDB" id="A0A383CGE6"/>
<evidence type="ECO:0000313" key="11">
    <source>
        <dbReference type="EMBL" id="SVE31204.1"/>
    </source>
</evidence>
<dbReference type="PANTHER" id="PTHR47788:SF1">
    <property type="entry name" value="A-ADDING TRNA NUCLEOTIDYLTRANSFERASE"/>
    <property type="match status" value="1"/>
</dbReference>
<dbReference type="GO" id="GO:0000049">
    <property type="term" value="F:tRNA binding"/>
    <property type="evidence" value="ECO:0007669"/>
    <property type="project" value="UniProtKB-KW"/>
</dbReference>
<keyword evidence="3" id="KW-0808">Transferase</keyword>
<dbReference type="SUPFAM" id="SSF81301">
    <property type="entry name" value="Nucleotidyltransferase"/>
    <property type="match status" value="1"/>
</dbReference>
<keyword evidence="2" id="KW-0820">tRNA-binding</keyword>
<organism evidence="11">
    <name type="scientific">marine metagenome</name>
    <dbReference type="NCBI Taxonomy" id="408172"/>
    <lineage>
        <taxon>unclassified sequences</taxon>
        <taxon>metagenomes</taxon>
        <taxon>ecological metagenomes</taxon>
    </lineage>
</organism>
<keyword evidence="8" id="KW-0460">Magnesium</keyword>
<keyword evidence="4" id="KW-0819">tRNA processing</keyword>
<keyword evidence="5" id="KW-0548">Nucleotidyltransferase</keyword>
<sequence>MSSISQLLTDNNPHSNILETAGKLANHTGIPAYVVGGYVRDIMLGKPSSDIDIMVEGDGIAFSKQLAKELNINVTVDYDKFGTALIPHPEVGIEVATARKEDYDPGSRKPKVTASTVEEDMSRRDFTINAISASILPDNFGELYDPFGGIKDLQKGLIITPLD</sequence>
<dbReference type="Gene3D" id="3.30.460.10">
    <property type="entry name" value="Beta Polymerase, domain 2"/>
    <property type="match status" value="1"/>
</dbReference>
<dbReference type="Pfam" id="PF01743">
    <property type="entry name" value="PolyA_pol"/>
    <property type="match status" value="1"/>
</dbReference>